<dbReference type="EMBL" id="VOOS01000002">
    <property type="protein sequence ID" value="TXB66017.1"/>
    <property type="molecule type" value="Genomic_DNA"/>
</dbReference>
<proteinExistence type="predicted"/>
<accession>A0A5C6RV84</accession>
<keyword evidence="3" id="KW-0472">Membrane</keyword>
<dbReference type="InterPro" id="IPR018976">
    <property type="entry name" value="Imelysin-like"/>
</dbReference>
<keyword evidence="3" id="KW-0812">Transmembrane</keyword>
<reference evidence="5 6" key="1">
    <citation type="submission" date="2019-08" db="EMBL/GenBank/DDBJ databases">
        <title>Genome of Vicingus serpentipes NCIMB 15042.</title>
        <authorList>
            <person name="Bowman J.P."/>
        </authorList>
    </citation>
    <scope>NUCLEOTIDE SEQUENCE [LARGE SCALE GENOMIC DNA]</scope>
    <source>
        <strain evidence="5 6">NCIMB 15042</strain>
    </source>
</reference>
<evidence type="ECO:0000256" key="2">
    <source>
        <dbReference type="ARBA" id="ARBA00022729"/>
    </source>
</evidence>
<dbReference type="Gene3D" id="1.20.1420.20">
    <property type="entry name" value="M75 peptidase, HXXE motif"/>
    <property type="match status" value="1"/>
</dbReference>
<evidence type="ECO:0000256" key="1">
    <source>
        <dbReference type="ARBA" id="ARBA00004196"/>
    </source>
</evidence>
<dbReference type="InterPro" id="IPR034984">
    <property type="entry name" value="Imelysin-like_IPPA"/>
</dbReference>
<comment type="caution">
    <text evidence="5">The sequence shown here is derived from an EMBL/GenBank/DDBJ whole genome shotgun (WGS) entry which is preliminary data.</text>
</comment>
<dbReference type="RefSeq" id="WP_147099396.1">
    <property type="nucleotide sequence ID" value="NZ_VOOS01000002.1"/>
</dbReference>
<evidence type="ECO:0000313" key="6">
    <source>
        <dbReference type="Proteomes" id="UP000321721"/>
    </source>
</evidence>
<keyword evidence="3" id="KW-1133">Transmembrane helix</keyword>
<dbReference type="CDD" id="cd14659">
    <property type="entry name" value="Imelysin-like_IPPA"/>
    <property type="match status" value="1"/>
</dbReference>
<name>A0A5C6RV84_9FLAO</name>
<evidence type="ECO:0000256" key="3">
    <source>
        <dbReference type="SAM" id="Phobius"/>
    </source>
</evidence>
<dbReference type="Proteomes" id="UP000321721">
    <property type="component" value="Unassembled WGS sequence"/>
</dbReference>
<dbReference type="AlphaFoldDB" id="A0A5C6RV84"/>
<feature type="domain" description="Imelysin-like" evidence="4">
    <location>
        <begin position="56"/>
        <end position="350"/>
    </location>
</feature>
<gene>
    <name evidence="5" type="ORF">FRY74_05460</name>
</gene>
<dbReference type="OrthoDB" id="650514at2"/>
<organism evidence="5 6">
    <name type="scientific">Vicingus serpentipes</name>
    <dbReference type="NCBI Taxonomy" id="1926625"/>
    <lineage>
        <taxon>Bacteria</taxon>
        <taxon>Pseudomonadati</taxon>
        <taxon>Bacteroidota</taxon>
        <taxon>Flavobacteriia</taxon>
        <taxon>Flavobacteriales</taxon>
        <taxon>Vicingaceae</taxon>
        <taxon>Vicingus</taxon>
    </lineage>
</organism>
<dbReference type="InterPro" id="IPR038352">
    <property type="entry name" value="Imelysin_sf"/>
</dbReference>
<dbReference type="GO" id="GO:0030313">
    <property type="term" value="C:cell envelope"/>
    <property type="evidence" value="ECO:0007669"/>
    <property type="project" value="UniProtKB-SubCell"/>
</dbReference>
<keyword evidence="6" id="KW-1185">Reference proteome</keyword>
<evidence type="ECO:0000313" key="5">
    <source>
        <dbReference type="EMBL" id="TXB66017.1"/>
    </source>
</evidence>
<dbReference type="Pfam" id="PF09375">
    <property type="entry name" value="Peptidase_M75"/>
    <property type="match status" value="1"/>
</dbReference>
<evidence type="ECO:0000259" key="4">
    <source>
        <dbReference type="Pfam" id="PF09375"/>
    </source>
</evidence>
<protein>
    <submittedName>
        <fullName evidence="5">Imelysin family protein</fullName>
    </submittedName>
</protein>
<comment type="subcellular location">
    <subcellularLocation>
        <location evidence="1">Cell envelope</location>
    </subcellularLocation>
</comment>
<keyword evidence="2" id="KW-0732">Signal</keyword>
<feature type="transmembrane region" description="Helical" evidence="3">
    <location>
        <begin position="6"/>
        <end position="24"/>
    </location>
</feature>
<dbReference type="PROSITE" id="PS51257">
    <property type="entry name" value="PROKAR_LIPOPROTEIN"/>
    <property type="match status" value="1"/>
</dbReference>
<sequence>MKNNLLINIVYVFLALILVSLFACKKENKVKFDDETISVDDYNRQLMLTNYTNSYILPAYSVYKTDLLELYNETQTFTATPTLSNLQQLRVKWKDALLVWQDVAFLEFGPAEYIALRSQTNVYPADTSLILNNINVGSYNLQSASNYSAKGFQSVDYLINGIGGNDQEIVDYFTSNTNAKTYLKDVVNELKTNADYVYSEWSNSYASTFIGNSSSNAQGSSVSDLVNALNLHFETYIRKGKIGLPSGVFNGFTQTPMPNHVEAMYIQESLPYVYRSLSSFHKFINGNSYITNMAGEGFDDYLIFINATSSGIGLETAINNQISSINDKLNLINDPLSNEVLTNNQAVKDVYQQMQMLVPKMKIELTDALGVLITYQDNDGD</sequence>